<keyword evidence="7" id="KW-1003">Cell membrane</keyword>
<evidence type="ECO:0000256" key="4">
    <source>
        <dbReference type="ARBA" id="ARBA00022692"/>
    </source>
</evidence>
<keyword evidence="7 9" id="KW-0460">Magnesium</keyword>
<dbReference type="Pfam" id="PF10555">
    <property type="entry name" value="MraY_sig1"/>
    <property type="match status" value="1"/>
</dbReference>
<evidence type="ECO:0000256" key="7">
    <source>
        <dbReference type="HAMAP-Rule" id="MF_00038"/>
    </source>
</evidence>
<dbReference type="GO" id="GO:0008360">
    <property type="term" value="P:regulation of cell shape"/>
    <property type="evidence" value="ECO:0007669"/>
    <property type="project" value="UniProtKB-KW"/>
</dbReference>
<keyword evidence="6 7" id="KW-0472">Membrane</keyword>
<name>A0A8T7M2B6_9CHLR</name>
<feature type="transmembrane region" description="Helical" evidence="7">
    <location>
        <begin position="217"/>
        <end position="235"/>
    </location>
</feature>
<comment type="cofactor">
    <cofactor evidence="7 9">
        <name>Mg(2+)</name>
        <dbReference type="ChEBI" id="CHEBI:18420"/>
    </cofactor>
</comment>
<keyword evidence="4 7" id="KW-0812">Transmembrane</keyword>
<proteinExistence type="inferred from homology"/>
<comment type="catalytic activity">
    <reaction evidence="7">
        <text>UDP-N-acetyl-alpha-D-muramoyl-L-alanyl-gamma-D-glutamyl-meso-2,6-diaminopimeloyl-D-alanyl-D-alanine + di-trans,octa-cis-undecaprenyl phosphate = di-trans,octa-cis-undecaprenyl diphospho-N-acetyl-alpha-D-muramoyl-L-alanyl-D-glutamyl-meso-2,6-diaminopimeloyl-D-alanyl-D-alanine + UMP</text>
        <dbReference type="Rhea" id="RHEA:28386"/>
        <dbReference type="ChEBI" id="CHEBI:57865"/>
        <dbReference type="ChEBI" id="CHEBI:60392"/>
        <dbReference type="ChEBI" id="CHEBI:61386"/>
        <dbReference type="ChEBI" id="CHEBI:61387"/>
        <dbReference type="EC" id="2.7.8.13"/>
    </reaction>
</comment>
<comment type="pathway">
    <text evidence="7">Cell wall biogenesis; peptidoglycan biosynthesis.</text>
</comment>
<feature type="transmembrane region" description="Helical" evidence="7">
    <location>
        <begin position="67"/>
        <end position="90"/>
    </location>
</feature>
<feature type="transmembrane region" description="Helical" evidence="7">
    <location>
        <begin position="241"/>
        <end position="258"/>
    </location>
</feature>
<keyword evidence="7 9" id="KW-0479">Metal-binding</keyword>
<protein>
    <recommendedName>
        <fullName evidence="7 8">Phospho-N-acetylmuramoyl-pentapeptide-transferase</fullName>
        <ecNumber evidence="7 8">2.7.8.13</ecNumber>
    </recommendedName>
    <alternativeName>
        <fullName evidence="7">UDP-MurNAc-pentapeptide phosphotransferase</fullName>
    </alternativeName>
</protein>
<dbReference type="Proteomes" id="UP000521676">
    <property type="component" value="Unassembled WGS sequence"/>
</dbReference>
<gene>
    <name evidence="7 10" type="primary">mraY</name>
    <name evidence="10" type="ORF">HXX08_01215</name>
</gene>
<evidence type="ECO:0000256" key="3">
    <source>
        <dbReference type="ARBA" id="ARBA00022679"/>
    </source>
</evidence>
<sequence length="362" mass="39473">MQQYEIVGQSNPGKGLETPVMIIGLLLSALAFLVSWAIGKPLLVWLKAKKIGKRIRLEGPESHMVKSGTPTMGGLMIIGSILIVTVIFNLLPTGRLSVLLPIGMLIACGLLGAVDDMLSLVGREGSEVPVPGENRWQRLKREWLARRGLTARFKLAWLLVMSLVAAIILFGPLELQKVYVPFVREPLSLGWVYVPIATIVIAGMANAVNLTDGLDTLAGSTCATAFVAYAIIGFLQEQPQVVLLGFTAAGACLGFLWYNAHPAQVFMGDTGSLTLGALLAILAFQTNQWLLLPLIGGIFILEMASVVLQVFYFKWTDGKRLFKMAPLHHHFEKSGWSETQVTMRFWLFSLVMGMIGVALALL</sequence>
<organism evidence="10 11">
    <name type="scientific">Candidatus Chlorohelix allophototropha</name>
    <dbReference type="NCBI Taxonomy" id="3003348"/>
    <lineage>
        <taxon>Bacteria</taxon>
        <taxon>Bacillati</taxon>
        <taxon>Chloroflexota</taxon>
        <taxon>Chloroflexia</taxon>
        <taxon>Candidatus Chloroheliales</taxon>
        <taxon>Candidatus Chloroheliaceae</taxon>
        <taxon>Candidatus Chlorohelix</taxon>
    </lineage>
</organism>
<dbReference type="GO" id="GO:0046872">
    <property type="term" value="F:metal ion binding"/>
    <property type="evidence" value="ECO:0007669"/>
    <property type="project" value="UniProtKB-KW"/>
</dbReference>
<accession>A0A8T7M2B6</accession>
<evidence type="ECO:0000256" key="5">
    <source>
        <dbReference type="ARBA" id="ARBA00022989"/>
    </source>
</evidence>
<comment type="caution">
    <text evidence="10">The sequence shown here is derived from an EMBL/GenBank/DDBJ whole genome shotgun (WGS) entry which is preliminary data.</text>
</comment>
<feature type="transmembrane region" description="Helical" evidence="7">
    <location>
        <begin position="20"/>
        <end position="46"/>
    </location>
</feature>
<dbReference type="EC" id="2.7.8.13" evidence="7 8"/>
<dbReference type="GO" id="GO:0005886">
    <property type="term" value="C:plasma membrane"/>
    <property type="evidence" value="ECO:0007669"/>
    <property type="project" value="UniProtKB-SubCell"/>
</dbReference>
<dbReference type="GO" id="GO:0071555">
    <property type="term" value="P:cell wall organization"/>
    <property type="evidence" value="ECO:0007669"/>
    <property type="project" value="UniProtKB-KW"/>
</dbReference>
<dbReference type="Pfam" id="PF00953">
    <property type="entry name" value="Glycos_transf_4"/>
    <property type="match status" value="1"/>
</dbReference>
<comment type="subcellular location">
    <subcellularLocation>
        <location evidence="7">Cell membrane</location>
        <topology evidence="7">Multi-pass membrane protein</topology>
    </subcellularLocation>
    <subcellularLocation>
        <location evidence="1">Membrane</location>
        <topology evidence="1">Multi-pass membrane protein</topology>
    </subcellularLocation>
</comment>
<dbReference type="CDD" id="cd06852">
    <property type="entry name" value="GT_MraY"/>
    <property type="match status" value="1"/>
</dbReference>
<dbReference type="InterPro" id="IPR018480">
    <property type="entry name" value="PNAcMuramoyl-5peptid_Trfase_CS"/>
</dbReference>
<keyword evidence="7" id="KW-0573">Peptidoglycan synthesis</keyword>
<feature type="transmembrane region" description="Helical" evidence="7">
    <location>
        <begin position="155"/>
        <end position="171"/>
    </location>
</feature>
<keyword evidence="7" id="KW-0132">Cell division</keyword>
<keyword evidence="3 7" id="KW-0808">Transferase</keyword>
<dbReference type="PANTHER" id="PTHR22926">
    <property type="entry name" value="PHOSPHO-N-ACETYLMURAMOYL-PENTAPEPTIDE-TRANSFERASE"/>
    <property type="match status" value="1"/>
</dbReference>
<feature type="transmembrane region" description="Helical" evidence="7">
    <location>
        <begin position="265"/>
        <end position="284"/>
    </location>
</feature>
<comment type="similarity">
    <text evidence="2 7">Belongs to the glycosyltransferase 4 family. MraY subfamily.</text>
</comment>
<dbReference type="InterPro" id="IPR003524">
    <property type="entry name" value="PNAcMuramoyl-5peptid_Trfase"/>
</dbReference>
<dbReference type="PROSITE" id="PS01347">
    <property type="entry name" value="MRAY_1"/>
    <property type="match status" value="1"/>
</dbReference>
<evidence type="ECO:0000256" key="8">
    <source>
        <dbReference type="NCBIfam" id="TIGR00445"/>
    </source>
</evidence>
<keyword evidence="5 7" id="KW-1133">Transmembrane helix</keyword>
<evidence type="ECO:0000313" key="10">
    <source>
        <dbReference type="EMBL" id="NWJ44475.1"/>
    </source>
</evidence>
<dbReference type="AlphaFoldDB" id="A0A8T7M2B6"/>
<feature type="transmembrane region" description="Helical" evidence="7">
    <location>
        <begin position="96"/>
        <end position="114"/>
    </location>
</feature>
<dbReference type="EMBL" id="JACATZ010000001">
    <property type="protein sequence ID" value="NWJ44475.1"/>
    <property type="molecule type" value="Genomic_DNA"/>
</dbReference>
<evidence type="ECO:0000256" key="9">
    <source>
        <dbReference type="PIRSR" id="PIRSR600715-1"/>
    </source>
</evidence>
<keyword evidence="7" id="KW-0133">Cell shape</keyword>
<evidence type="ECO:0000256" key="6">
    <source>
        <dbReference type="ARBA" id="ARBA00023136"/>
    </source>
</evidence>
<feature type="transmembrane region" description="Helical" evidence="7">
    <location>
        <begin position="191"/>
        <end position="210"/>
    </location>
</feature>
<feature type="transmembrane region" description="Helical" evidence="7">
    <location>
        <begin position="343"/>
        <end position="361"/>
    </location>
</feature>
<dbReference type="GO" id="GO:0051301">
    <property type="term" value="P:cell division"/>
    <property type="evidence" value="ECO:0007669"/>
    <property type="project" value="UniProtKB-KW"/>
</dbReference>
<dbReference type="GO" id="GO:0009252">
    <property type="term" value="P:peptidoglycan biosynthetic process"/>
    <property type="evidence" value="ECO:0007669"/>
    <property type="project" value="UniProtKB-UniRule"/>
</dbReference>
<dbReference type="PANTHER" id="PTHR22926:SF5">
    <property type="entry name" value="PHOSPHO-N-ACETYLMURAMOYL-PENTAPEPTIDE-TRANSFERASE HOMOLOG"/>
    <property type="match status" value="1"/>
</dbReference>
<dbReference type="NCBIfam" id="TIGR00445">
    <property type="entry name" value="mraY"/>
    <property type="match status" value="1"/>
</dbReference>
<dbReference type="InterPro" id="IPR000715">
    <property type="entry name" value="Glycosyl_transferase_4"/>
</dbReference>
<evidence type="ECO:0000256" key="2">
    <source>
        <dbReference type="ARBA" id="ARBA00005583"/>
    </source>
</evidence>
<reference evidence="10 11" key="1">
    <citation type="submission" date="2020-06" db="EMBL/GenBank/DDBJ databases">
        <title>Anoxygenic phototrophic Chloroflexota member uses a Type I reaction center.</title>
        <authorList>
            <person name="Tsuji J.M."/>
            <person name="Shaw N.A."/>
            <person name="Nagashima S."/>
            <person name="Venkiteswaran J."/>
            <person name="Schiff S.L."/>
            <person name="Hanada S."/>
            <person name="Tank M."/>
            <person name="Neufeld J.D."/>
        </authorList>
    </citation>
    <scope>NUCLEOTIDE SEQUENCE [LARGE SCALE GENOMIC DNA]</scope>
    <source>
        <strain evidence="10">L227-S17</strain>
    </source>
</reference>
<evidence type="ECO:0000256" key="1">
    <source>
        <dbReference type="ARBA" id="ARBA00004141"/>
    </source>
</evidence>
<dbReference type="GO" id="GO:0008963">
    <property type="term" value="F:phospho-N-acetylmuramoyl-pentapeptide-transferase activity"/>
    <property type="evidence" value="ECO:0007669"/>
    <property type="project" value="UniProtKB-UniRule"/>
</dbReference>
<feature type="transmembrane region" description="Helical" evidence="7">
    <location>
        <begin position="290"/>
        <end position="313"/>
    </location>
</feature>
<feature type="binding site" evidence="9">
    <location>
        <position position="269"/>
    </location>
    <ligand>
        <name>Mg(2+)</name>
        <dbReference type="ChEBI" id="CHEBI:18420"/>
    </ligand>
</feature>
<feature type="binding site" evidence="9">
    <location>
        <position position="209"/>
    </location>
    <ligand>
        <name>Mg(2+)</name>
        <dbReference type="ChEBI" id="CHEBI:18420"/>
    </ligand>
</feature>
<comment type="function">
    <text evidence="7">Catalyzes the initial step of the lipid cycle reactions in the biosynthesis of the cell wall peptidoglycan: transfers peptidoglycan precursor phospho-MurNAc-pentapeptide from UDP-MurNAc-pentapeptide onto the lipid carrier undecaprenyl phosphate, yielding undecaprenyl-pyrophosphoryl-MurNAc-pentapeptide, known as lipid I.</text>
</comment>
<evidence type="ECO:0000313" key="11">
    <source>
        <dbReference type="Proteomes" id="UP000521676"/>
    </source>
</evidence>
<keyword evidence="7" id="KW-0131">Cell cycle</keyword>
<dbReference type="HAMAP" id="MF_00038">
    <property type="entry name" value="MraY"/>
    <property type="match status" value="1"/>
</dbReference>
<keyword evidence="7" id="KW-0961">Cell wall biogenesis/degradation</keyword>